<evidence type="ECO:0000313" key="2">
    <source>
        <dbReference type="WBParaSite" id="jg12821"/>
    </source>
</evidence>
<protein>
    <submittedName>
        <fullName evidence="2">Uncharacterized protein</fullName>
    </submittedName>
</protein>
<evidence type="ECO:0000313" key="1">
    <source>
        <dbReference type="Proteomes" id="UP000887574"/>
    </source>
</evidence>
<accession>A0A915CW02</accession>
<proteinExistence type="predicted"/>
<name>A0A915CW02_9BILA</name>
<keyword evidence="1" id="KW-1185">Reference proteome</keyword>
<sequence>MKTLWDNILKQVPDNQLEHFESLSIPMSETQLKQTVYRFQKLKSIAISSYTRENLPNSAVTTALTLRRFSERVDNPWFSALLTATTRGRGRQYKHQLSLANGAFSHKGRTNGLSFQHILPLNRDDMTTKYLPKSRSFFHTPDWFVGKGNTTLDCDCPNPEELLGSSRTLDEENNVLLLVDGCDYEYVDEIVNKRAVTQPAPTLRHYSNTKRG</sequence>
<reference evidence="2" key="1">
    <citation type="submission" date="2022-11" db="UniProtKB">
        <authorList>
            <consortium name="WormBaseParasite"/>
        </authorList>
    </citation>
    <scope>IDENTIFICATION</scope>
</reference>
<organism evidence="1 2">
    <name type="scientific">Ditylenchus dipsaci</name>
    <dbReference type="NCBI Taxonomy" id="166011"/>
    <lineage>
        <taxon>Eukaryota</taxon>
        <taxon>Metazoa</taxon>
        <taxon>Ecdysozoa</taxon>
        <taxon>Nematoda</taxon>
        <taxon>Chromadorea</taxon>
        <taxon>Rhabditida</taxon>
        <taxon>Tylenchina</taxon>
        <taxon>Tylenchomorpha</taxon>
        <taxon>Sphaerularioidea</taxon>
        <taxon>Anguinidae</taxon>
        <taxon>Anguininae</taxon>
        <taxon>Ditylenchus</taxon>
    </lineage>
</organism>
<dbReference type="WBParaSite" id="jg12821">
    <property type="protein sequence ID" value="jg12821"/>
    <property type="gene ID" value="jg12821"/>
</dbReference>
<dbReference type="Proteomes" id="UP000887574">
    <property type="component" value="Unplaced"/>
</dbReference>
<dbReference type="AlphaFoldDB" id="A0A915CW02"/>